<evidence type="ECO:0000256" key="1">
    <source>
        <dbReference type="ARBA" id="ARBA00022536"/>
    </source>
</evidence>
<evidence type="ECO:0000256" key="2">
    <source>
        <dbReference type="ARBA" id="ARBA00022729"/>
    </source>
</evidence>
<dbReference type="InterPro" id="IPR011042">
    <property type="entry name" value="6-blade_b-propeller_TolB-like"/>
</dbReference>
<keyword evidence="3" id="KW-0677">Repeat</keyword>
<evidence type="ECO:0000313" key="9">
    <source>
        <dbReference type="Proteomes" id="UP000076420"/>
    </source>
</evidence>
<dbReference type="PROSITE" id="PS51120">
    <property type="entry name" value="LDLRB"/>
    <property type="match status" value="2"/>
</dbReference>
<evidence type="ECO:0000256" key="6">
    <source>
        <dbReference type="PROSITE-ProRule" id="PRU00461"/>
    </source>
</evidence>
<accession>A0A2C9KDQ4</accession>
<feature type="signal peptide" evidence="7">
    <location>
        <begin position="1"/>
        <end position="18"/>
    </location>
</feature>
<dbReference type="FunFam" id="2.120.10.30:FF:000241">
    <property type="entry name" value="Low-density lipoprotein receptor-related protein 6"/>
    <property type="match status" value="1"/>
</dbReference>
<evidence type="ECO:0000256" key="4">
    <source>
        <dbReference type="ARBA" id="ARBA00023157"/>
    </source>
</evidence>
<dbReference type="VEuPathDB" id="VectorBase:BGLAX_031674"/>
<keyword evidence="4" id="KW-1015">Disulfide bond</keyword>
<keyword evidence="5" id="KW-0325">Glycoprotein</keyword>
<dbReference type="PANTHER" id="PTHR46513">
    <property type="entry name" value="VITELLOGENIN RECEPTOR-LIKE PROTEIN-RELATED-RELATED"/>
    <property type="match status" value="1"/>
</dbReference>
<proteinExistence type="predicted"/>
<dbReference type="Proteomes" id="UP000076420">
    <property type="component" value="Unassembled WGS sequence"/>
</dbReference>
<dbReference type="Pfam" id="PF00058">
    <property type="entry name" value="Ldl_recept_b"/>
    <property type="match status" value="2"/>
</dbReference>
<protein>
    <submittedName>
        <fullName evidence="8">Uncharacterized protein</fullName>
    </submittedName>
</protein>
<dbReference type="Gene3D" id="2.120.10.30">
    <property type="entry name" value="TolB, C-terminal domain"/>
    <property type="match status" value="1"/>
</dbReference>
<gene>
    <name evidence="8" type="primary">106050408</name>
</gene>
<dbReference type="EnsemblMetazoa" id="BGLB017946-RA">
    <property type="protein sequence ID" value="BGLB017946-PA"/>
    <property type="gene ID" value="BGLB017946"/>
</dbReference>
<dbReference type="EnsemblMetazoa" id="BGLB017946-RB">
    <property type="protein sequence ID" value="BGLB017946-PB"/>
    <property type="gene ID" value="BGLB017946"/>
</dbReference>
<organism evidence="8 9">
    <name type="scientific">Biomphalaria glabrata</name>
    <name type="common">Bloodfluke planorb</name>
    <name type="synonym">Freshwater snail</name>
    <dbReference type="NCBI Taxonomy" id="6526"/>
    <lineage>
        <taxon>Eukaryota</taxon>
        <taxon>Metazoa</taxon>
        <taxon>Spiralia</taxon>
        <taxon>Lophotrochozoa</taxon>
        <taxon>Mollusca</taxon>
        <taxon>Gastropoda</taxon>
        <taxon>Heterobranchia</taxon>
        <taxon>Euthyneura</taxon>
        <taxon>Panpulmonata</taxon>
        <taxon>Hygrophila</taxon>
        <taxon>Lymnaeoidea</taxon>
        <taxon>Planorbidae</taxon>
        <taxon>Biomphalaria</taxon>
    </lineage>
</organism>
<dbReference type="STRING" id="6526.A0A2C9KDQ4"/>
<keyword evidence="1" id="KW-0245">EGF-like domain</keyword>
<dbReference type="VEuPathDB" id="VectorBase:BGLB017946"/>
<feature type="chain" id="PRO_5014284956" evidence="7">
    <location>
        <begin position="19"/>
        <end position="297"/>
    </location>
</feature>
<feature type="repeat" description="LDL-receptor class B" evidence="6">
    <location>
        <begin position="155"/>
        <end position="197"/>
    </location>
</feature>
<dbReference type="SUPFAM" id="SSF63825">
    <property type="entry name" value="YWTD domain"/>
    <property type="match status" value="1"/>
</dbReference>
<evidence type="ECO:0000256" key="7">
    <source>
        <dbReference type="SAM" id="SignalP"/>
    </source>
</evidence>
<keyword evidence="2 7" id="KW-0732">Signal</keyword>
<feature type="repeat" description="LDL-receptor class B" evidence="6">
    <location>
        <begin position="112"/>
        <end position="154"/>
    </location>
</feature>
<evidence type="ECO:0000256" key="3">
    <source>
        <dbReference type="ARBA" id="ARBA00022737"/>
    </source>
</evidence>
<dbReference type="InterPro" id="IPR050778">
    <property type="entry name" value="Cueball_EGF_LRP_Nidogen"/>
</dbReference>
<sequence length="297" mass="33171">MLRTLAVSWLWMASMCLGQSKLYGGSGQLYVSNGSHILRMYRQGVLYESVVHQPGGKIVGLAVDTDKELLFWSNTDVNVRSIWRARLNGSDVVEIVKDVEECNGLSIDWVSKHIYWTDAGKKTLEIANYNGSGRRILISSGLVNPRGIVVDPVSEYVFWADQSTRKIERSSLDGVDRKVIVDKDIIFPNQMAVSYPTRRLYWVDAKRQTIMSCDTDGGDVTKERDLIETSQGNPVFGLVVIGNTATISTWFHTKIVSTYVATRESLWSNEMVIGSSTELYSLAATTTAIQPQSKSRD</sequence>
<reference evidence="8" key="1">
    <citation type="submission" date="2020-05" db="UniProtKB">
        <authorList>
            <consortium name="EnsemblMetazoa"/>
        </authorList>
    </citation>
    <scope>IDENTIFICATION</scope>
    <source>
        <strain evidence="8">BB02</strain>
    </source>
</reference>
<evidence type="ECO:0000256" key="5">
    <source>
        <dbReference type="ARBA" id="ARBA00023180"/>
    </source>
</evidence>
<dbReference type="PANTHER" id="PTHR46513:SF13">
    <property type="entry name" value="EGF-LIKE DOMAIN-CONTAINING PROTEIN"/>
    <property type="match status" value="1"/>
</dbReference>
<dbReference type="InterPro" id="IPR000033">
    <property type="entry name" value="LDLR_classB_rpt"/>
</dbReference>
<name>A0A2C9KDQ4_BIOGL</name>
<evidence type="ECO:0000313" key="8">
    <source>
        <dbReference type="EnsemblMetazoa" id="BGLB017946-PB"/>
    </source>
</evidence>
<dbReference type="AlphaFoldDB" id="A0A2C9KDQ4"/>
<dbReference type="KEGG" id="bgt:106050408"/>
<dbReference type="SMART" id="SM00135">
    <property type="entry name" value="LY"/>
    <property type="match status" value="4"/>
</dbReference>